<dbReference type="RefSeq" id="WP_203373926.1">
    <property type="nucleotide sequence ID" value="NZ_JAENHP010000001.1"/>
</dbReference>
<protein>
    <submittedName>
        <fullName evidence="1">Baseplate J/gp47 family protein</fullName>
    </submittedName>
</protein>
<evidence type="ECO:0000313" key="1">
    <source>
        <dbReference type="EMBL" id="MBM2613998.1"/>
    </source>
</evidence>
<dbReference type="EMBL" id="JAENHP010000001">
    <property type="protein sequence ID" value="MBM2613998.1"/>
    <property type="molecule type" value="Genomic_DNA"/>
</dbReference>
<accession>A0ABS2A2D3</accession>
<keyword evidence="2" id="KW-1185">Reference proteome</keyword>
<gene>
    <name evidence="1" type="ORF">JIG36_00315</name>
</gene>
<reference evidence="1 2" key="1">
    <citation type="submission" date="2021-01" db="EMBL/GenBank/DDBJ databases">
        <title>Actinoplanes sp. nov. LDG1-06 isolated from lichen.</title>
        <authorList>
            <person name="Saeng-In P."/>
            <person name="Phongsopitanun W."/>
            <person name="Kanchanasin P."/>
            <person name="Yuki M."/>
            <person name="Kudo T."/>
            <person name="Ohkuma M."/>
            <person name="Tanasupawat S."/>
        </authorList>
    </citation>
    <scope>NUCLEOTIDE SEQUENCE [LARGE SCALE GENOMIC DNA]</scope>
    <source>
        <strain evidence="1 2">LDG1-06</strain>
    </source>
</reference>
<name>A0ABS2A2D3_9ACTN</name>
<evidence type="ECO:0000313" key="2">
    <source>
        <dbReference type="Proteomes" id="UP000632138"/>
    </source>
</evidence>
<proteinExistence type="predicted"/>
<comment type="caution">
    <text evidence="1">The sequence shown here is derived from an EMBL/GenBank/DDBJ whole genome shotgun (WGS) entry which is preliminary data.</text>
</comment>
<sequence>MSADRGRIVPPDLDDRTWQDLVDEMRALIPAYAPQWTDHNPSDLGITLIELFAWLGETVIYRLNRTPEKTYLAFLELLGITRDPATPAYAPLTFAAGAGKVVVPAGTEARTAAAEAEEPIVFETDEDVTVLPVNLRDSLLIAADTKYGPVSASPYEISLNGKVTAQICLGFDRATAERIDLRVRLGRPAADVKVTWVGSAAATDPLAWPEIPGVADGTGGLTHDGVARLTLPATWGAQRPDAWTTPKPRTGPAGTDPAFWVGIRLTGTTDAARTVGVDRILFNSASAHHARTIRTPEVLGVSTGGRFQIFPLAHRPLYRIPASDEPYGHLVVDVGTGTPPVWETWTRADDLPAGPGKVYRADPVTGEILFGDHDERTGQGHGSIPVAGAQVRAARYRYVAGGADGNVGPQRLTDVGTTPSGDLPAGITAVTNLGAARDGSDEEALEDALRRAPLQLKTRNRAITAEDYEFLAKEATTDVRVARALPPRLLDAAVGPFKAGDPWPYAGLTRSPGSVFVVVVPDQGDTVDRPVPPPELLREVQEYLDQRRDLSAQLRVVGPLYLPVVVETQIFVWDAAFKAGVELKAVETETRRRIKQFLHPTRGGPAGTGWEVGQPVLVSDLFRALMPADDVGTIARLQIRADVPAYHPGDPSTFAWQNERPFPLSPPGASVRLADYELACAAADGAHDVTAVVPPM</sequence>
<organism evidence="1 2">
    <name type="scientific">Paractinoplanes ovalisporus</name>
    <dbReference type="NCBI Taxonomy" id="2810368"/>
    <lineage>
        <taxon>Bacteria</taxon>
        <taxon>Bacillati</taxon>
        <taxon>Actinomycetota</taxon>
        <taxon>Actinomycetes</taxon>
        <taxon>Micromonosporales</taxon>
        <taxon>Micromonosporaceae</taxon>
        <taxon>Paractinoplanes</taxon>
    </lineage>
</organism>
<dbReference type="Proteomes" id="UP000632138">
    <property type="component" value="Unassembled WGS sequence"/>
</dbReference>